<dbReference type="EMBL" id="JBJDOT010000004">
    <property type="protein sequence ID" value="MFK3863066.1"/>
    <property type="molecule type" value="Genomic_DNA"/>
</dbReference>
<dbReference type="Gene3D" id="3.40.50.2000">
    <property type="entry name" value="Glycogen Phosphorylase B"/>
    <property type="match status" value="1"/>
</dbReference>
<keyword evidence="3" id="KW-1185">Reference proteome</keyword>
<organism evidence="2 3">
    <name type="scientific">Pseudoalteromonas rhizosphaerae</name>
    <dbReference type="NCBI Taxonomy" id="2518973"/>
    <lineage>
        <taxon>Bacteria</taxon>
        <taxon>Pseudomonadati</taxon>
        <taxon>Pseudomonadota</taxon>
        <taxon>Gammaproteobacteria</taxon>
        <taxon>Alteromonadales</taxon>
        <taxon>Pseudoalteromonadaceae</taxon>
        <taxon>Pseudoalteromonas</taxon>
    </lineage>
</organism>
<dbReference type="RefSeq" id="WP_182719275.1">
    <property type="nucleotide sequence ID" value="NZ_JBJDOT010000004.1"/>
</dbReference>
<dbReference type="GO" id="GO:0016757">
    <property type="term" value="F:glycosyltransferase activity"/>
    <property type="evidence" value="ECO:0007669"/>
    <property type="project" value="UniProtKB-KW"/>
</dbReference>
<accession>A0ABW8KTD0</accession>
<gene>
    <name evidence="2" type="ORF">ACI2JU_04160</name>
</gene>
<evidence type="ECO:0000259" key="1">
    <source>
        <dbReference type="Pfam" id="PF00534"/>
    </source>
</evidence>
<keyword evidence="2" id="KW-0808">Transferase</keyword>
<evidence type="ECO:0000313" key="3">
    <source>
        <dbReference type="Proteomes" id="UP001620262"/>
    </source>
</evidence>
<proteinExistence type="predicted"/>
<protein>
    <submittedName>
        <fullName evidence="2">Glycosyltransferase</fullName>
        <ecNumber evidence="2">2.4.-.-</ecNumber>
    </submittedName>
</protein>
<keyword evidence="2" id="KW-0328">Glycosyltransferase</keyword>
<dbReference type="InterPro" id="IPR001296">
    <property type="entry name" value="Glyco_trans_1"/>
</dbReference>
<dbReference type="Pfam" id="PF00534">
    <property type="entry name" value="Glycos_transf_1"/>
    <property type="match status" value="1"/>
</dbReference>
<evidence type="ECO:0000313" key="2">
    <source>
        <dbReference type="EMBL" id="MFK3863066.1"/>
    </source>
</evidence>
<dbReference type="SUPFAM" id="SSF53756">
    <property type="entry name" value="UDP-Glycosyltransferase/glycogen phosphorylase"/>
    <property type="match status" value="1"/>
</dbReference>
<sequence>MILLLRSADIKFDSRINKYISLLEQENIKYHVLYWPRNRVPEKQKNTTFYTKKATYGAKLKSLLGYLGWFKFILNYIRNNRKEITIIHAVDLDTSIMAMLAKLFFRSEYIYEVYDHFADSRNLNGFTRLASCKLESIVAKYANNIILVDDKRVQQHDFSSKNNVHIIENVPNSQFLCNEKPAAKKPLKICYVGVLESHCRGLENILKAIEGRGLELHIAGFGGCEQLFKETKNDNVFFYGSVDHKKAIEIMSSCDILLGLYYLSNPNHIYASPNKYYEHLFLSRPLITSKGTPPGEKVELNNSGWVIGDSFNDLNELLNWLEHDATSESIQKLGENAGECWKNRYLNYFDEYLKPTYLALIKK</sequence>
<feature type="domain" description="Glycosyl transferase family 1" evidence="1">
    <location>
        <begin position="180"/>
        <end position="337"/>
    </location>
</feature>
<reference evidence="2 3" key="1">
    <citation type="submission" date="2024-11" db="EMBL/GenBank/DDBJ databases">
        <title>The Natural Products Discovery Center: Release of the First 8490 Sequenced Strains for Exploring Actinobacteria Biosynthetic Diversity.</title>
        <authorList>
            <person name="Kalkreuter E."/>
            <person name="Kautsar S.A."/>
            <person name="Yang D."/>
            <person name="Bader C.D."/>
            <person name="Teijaro C.N."/>
            <person name="Fluegel L."/>
            <person name="Davis C.M."/>
            <person name="Simpson J.R."/>
            <person name="Lauterbach L."/>
            <person name="Steele A.D."/>
            <person name="Gui C."/>
            <person name="Meng S."/>
            <person name="Li G."/>
            <person name="Viehrig K."/>
            <person name="Ye F."/>
            <person name="Su P."/>
            <person name="Kiefer A.F."/>
            <person name="Nichols A."/>
            <person name="Cepeda A.J."/>
            <person name="Yan W."/>
            <person name="Fan B."/>
            <person name="Jiang Y."/>
            <person name="Adhikari A."/>
            <person name="Zheng C.-J."/>
            <person name="Schuster L."/>
            <person name="Cowan T.M."/>
            <person name="Smanski M.J."/>
            <person name="Chevrette M.G."/>
            <person name="De Carvalho L.P.S."/>
            <person name="Shen B."/>
        </authorList>
    </citation>
    <scope>NUCLEOTIDE SEQUENCE [LARGE SCALE GENOMIC DNA]</scope>
    <source>
        <strain evidence="2 3">NPDC078403</strain>
    </source>
</reference>
<dbReference type="EC" id="2.4.-.-" evidence="2"/>
<comment type="caution">
    <text evidence="2">The sequence shown here is derived from an EMBL/GenBank/DDBJ whole genome shotgun (WGS) entry which is preliminary data.</text>
</comment>
<dbReference type="Proteomes" id="UP001620262">
    <property type="component" value="Unassembled WGS sequence"/>
</dbReference>
<name>A0ABW8KTD0_9GAMM</name>